<feature type="signal peptide" evidence="2">
    <location>
        <begin position="1"/>
        <end position="17"/>
    </location>
</feature>
<dbReference type="EMBL" id="CP001792">
    <property type="protein sequence ID" value="ACX74496.1"/>
    <property type="molecule type" value="Genomic_DNA"/>
</dbReference>
<reference evidence="5" key="2">
    <citation type="submission" date="2010-08" db="EMBL/GenBank/DDBJ databases">
        <title>Complete sequence of Fibrobacter succinogenes subsp. succinogenes S85.</title>
        <authorList>
            <person name="Durkin A.S."/>
            <person name="Nelson K.E."/>
            <person name="Morrison M."/>
            <person name="Forsberg C.W."/>
            <person name="Wilson D.B."/>
            <person name="Russell J.B."/>
            <person name="Cann I.K.O."/>
            <person name="Mackie R.I."/>
            <person name="White B.A."/>
        </authorList>
    </citation>
    <scope>NUCLEOTIDE SEQUENCE [LARGE SCALE GENOMIC DNA]</scope>
    <source>
        <strain evidence="5">ATCC 19169 / S85</strain>
    </source>
</reference>
<dbReference type="Proteomes" id="UP000000517">
    <property type="component" value="Chromosome"/>
</dbReference>
<dbReference type="GO" id="GO:0015562">
    <property type="term" value="F:efflux transmembrane transporter activity"/>
    <property type="evidence" value="ECO:0007669"/>
    <property type="project" value="InterPro"/>
</dbReference>
<dbReference type="STRING" id="59374.FSU_1335"/>
<evidence type="ECO:0008006" key="7">
    <source>
        <dbReference type="Google" id="ProtNLM"/>
    </source>
</evidence>
<keyword evidence="2" id="KW-0732">Signal</keyword>
<dbReference type="Proteomes" id="UP000001497">
    <property type="component" value="Chromosome"/>
</dbReference>
<reference evidence="4" key="3">
    <citation type="submission" date="2010-08" db="EMBL/GenBank/DDBJ databases">
        <authorList>
            <person name="Durkin A.S."/>
            <person name="Nelson K.E."/>
            <person name="Morrison M."/>
            <person name="Forsberg C.W."/>
            <person name="Wilson D.B."/>
            <person name="Russell J.B."/>
            <person name="Cann I.K.O."/>
            <person name="Mackie R.I."/>
            <person name="White B.A."/>
        </authorList>
    </citation>
    <scope>NUCLEOTIDE SEQUENCE</scope>
    <source>
        <strain evidence="4">S85</strain>
    </source>
</reference>
<organism evidence="4 5">
    <name type="scientific">Fibrobacter succinogenes (strain ATCC 19169 / S85)</name>
    <dbReference type="NCBI Taxonomy" id="59374"/>
    <lineage>
        <taxon>Bacteria</taxon>
        <taxon>Pseudomonadati</taxon>
        <taxon>Fibrobacterota</taxon>
        <taxon>Fibrobacteria</taxon>
        <taxon>Fibrobacterales</taxon>
        <taxon>Fibrobacteraceae</taxon>
        <taxon>Fibrobacter</taxon>
    </lineage>
</organism>
<dbReference type="SUPFAM" id="SSF56954">
    <property type="entry name" value="Outer membrane efflux proteins (OEP)"/>
    <property type="match status" value="1"/>
</dbReference>
<dbReference type="EMBL" id="CP002158">
    <property type="protein sequence ID" value="ADL26234.1"/>
    <property type="molecule type" value="Genomic_DNA"/>
</dbReference>
<dbReference type="eggNOG" id="COG1538">
    <property type="taxonomic scope" value="Bacteria"/>
</dbReference>
<evidence type="ECO:0000256" key="2">
    <source>
        <dbReference type="SAM" id="SignalP"/>
    </source>
</evidence>
<protein>
    <recommendedName>
        <fullName evidence="7">Outer membrane efflux protein</fullName>
    </recommendedName>
</protein>
<accession>C9RNQ0</accession>
<evidence type="ECO:0000256" key="1">
    <source>
        <dbReference type="SAM" id="Coils"/>
    </source>
</evidence>
<evidence type="ECO:0000313" key="5">
    <source>
        <dbReference type="Proteomes" id="UP000000517"/>
    </source>
</evidence>
<sequence>MKTVSFLTLALTAAAIASPLTWERLIESAKADPRYEAAEKRAEATSKERNLKLWDKVELRYQLDGFSFAKHDFELRVTPQAFGERAADKAHYEAVKNYQQATFAVERSILLYDRYERGVRYVLRQKINEINKQLLQVIQDRIEVLHLKSGSASFNAEDLMTSLEKSASLKANLLSDSTALRDAELKMLSWAPDYDNVNLDSSFLPTMEELAEFLKNGVTVDESFPLVALAKGKRDSDISKAQQDASKDRNYISHVGIGYSLQIESLMEKYKTLDCANLQKPEYQKYYDIDACIADPYYTTRQLVPDEDNRKTSDKFFLNLAFRLPFFDSNKDASLREQVEKLDAESKFLDEVREVNQKVARLTEEVLTLIDQWKVLKDYAEQVNASGFMEQFAHKAGSDPLLLLRARESALESDLKAAKLEYDIFARYLELLDYSGGLARQDVTNHLREGIR</sequence>
<name>C9RNQ0_FIBSS</name>
<keyword evidence="6" id="KW-1185">Reference proteome</keyword>
<dbReference type="KEGG" id="fsu:Fisuc_0888"/>
<feature type="coiled-coil region" evidence="1">
    <location>
        <begin position="345"/>
        <end position="372"/>
    </location>
</feature>
<reference evidence="3 6" key="1">
    <citation type="submission" date="2009-10" db="EMBL/GenBank/DDBJ databases">
        <title>Complete sequence of Fibrobacter succinogenes subsp. succinogenes S85.</title>
        <authorList>
            <consortium name="US DOE Joint Genome Institute"/>
            <person name="Lucas S."/>
            <person name="Copeland A."/>
            <person name="Lapidus A."/>
            <person name="Glavina del Rio T."/>
            <person name="Tice H."/>
            <person name="Bruce D."/>
            <person name="Goodwin L."/>
            <person name="Pitluck S."/>
            <person name="Chertkov O."/>
            <person name="Detter J.C."/>
            <person name="Han C."/>
            <person name="Tapia R."/>
            <person name="Larimer F."/>
            <person name="Land M."/>
            <person name="Hauser L."/>
            <person name="Kyrpides N."/>
            <person name="Mikhailova N."/>
            <person name="Weimer P.J."/>
            <person name="Stevenson D.M."/>
            <person name="Boyum J."/>
            <person name="Brumm P.I."/>
            <person name="Mead D."/>
        </authorList>
    </citation>
    <scope>NUCLEOTIDE SEQUENCE [LARGE SCALE GENOMIC DNA]</scope>
    <source>
        <strain evidence="6">ATCC 19169 / S85</strain>
        <strain evidence="3">S85</strain>
    </source>
</reference>
<feature type="chain" id="PRO_5005669343" description="Outer membrane efflux protein" evidence="2">
    <location>
        <begin position="18"/>
        <end position="452"/>
    </location>
</feature>
<dbReference type="OrthoDB" id="9807791at2"/>
<dbReference type="HOGENOM" id="CLU_605129_0_0_0"/>
<evidence type="ECO:0000313" key="6">
    <source>
        <dbReference type="Proteomes" id="UP000001497"/>
    </source>
</evidence>
<dbReference type="KEGG" id="fsc:FSU_1335"/>
<keyword evidence="1" id="KW-0175">Coiled coil</keyword>
<gene>
    <name evidence="3" type="ordered locus">Fisuc_0888</name>
    <name evidence="4" type="ordered locus">FSU_1335</name>
</gene>
<proteinExistence type="predicted"/>
<evidence type="ECO:0000313" key="3">
    <source>
        <dbReference type="EMBL" id="ACX74496.1"/>
    </source>
</evidence>
<dbReference type="RefSeq" id="WP_014545638.1">
    <property type="nucleotide sequence ID" value="NC_013410.1"/>
</dbReference>
<dbReference type="AlphaFoldDB" id="C9RNQ0"/>
<evidence type="ECO:0000313" key="4">
    <source>
        <dbReference type="EMBL" id="ADL26234.1"/>
    </source>
</evidence>